<reference evidence="4 5" key="1">
    <citation type="journal article" date="2011" name="PLoS Pathog.">
        <title>Endophytic Life Strategies Decoded by Genome and Transcriptome Analyses of the Mutualistic Root Symbiont Piriformospora indica.</title>
        <authorList>
            <person name="Zuccaro A."/>
            <person name="Lahrmann U."/>
            <person name="Guldener U."/>
            <person name="Langen G."/>
            <person name="Pfiffi S."/>
            <person name="Biedenkopf D."/>
            <person name="Wong P."/>
            <person name="Samans B."/>
            <person name="Grimm C."/>
            <person name="Basiewicz M."/>
            <person name="Murat C."/>
            <person name="Martin F."/>
            <person name="Kogel K.H."/>
        </authorList>
    </citation>
    <scope>NUCLEOTIDE SEQUENCE [LARGE SCALE GENOMIC DNA]</scope>
    <source>
        <strain evidence="4 5">DSM 11827</strain>
    </source>
</reference>
<organism evidence="4 5">
    <name type="scientific">Serendipita indica (strain DSM 11827)</name>
    <name type="common">Root endophyte fungus</name>
    <name type="synonym">Piriformospora indica</name>
    <dbReference type="NCBI Taxonomy" id="1109443"/>
    <lineage>
        <taxon>Eukaryota</taxon>
        <taxon>Fungi</taxon>
        <taxon>Dikarya</taxon>
        <taxon>Basidiomycota</taxon>
        <taxon>Agaricomycotina</taxon>
        <taxon>Agaricomycetes</taxon>
        <taxon>Sebacinales</taxon>
        <taxon>Serendipitaceae</taxon>
        <taxon>Serendipita</taxon>
    </lineage>
</organism>
<dbReference type="InterPro" id="IPR036249">
    <property type="entry name" value="Thioredoxin-like_sf"/>
</dbReference>
<dbReference type="AlphaFoldDB" id="G4TGQ7"/>
<dbReference type="PIRSF" id="PIRSF006386">
    <property type="entry name" value="HCCAis_GSTk"/>
    <property type="match status" value="1"/>
</dbReference>
<dbReference type="GO" id="GO:0004602">
    <property type="term" value="F:glutathione peroxidase activity"/>
    <property type="evidence" value="ECO:0007669"/>
    <property type="project" value="TreeGrafter"/>
</dbReference>
<dbReference type="InterPro" id="IPR051924">
    <property type="entry name" value="GST_Kappa/NadH"/>
</dbReference>
<dbReference type="GO" id="GO:0005777">
    <property type="term" value="C:peroxisome"/>
    <property type="evidence" value="ECO:0007669"/>
    <property type="project" value="TreeGrafter"/>
</dbReference>
<dbReference type="Gene3D" id="3.40.30.10">
    <property type="entry name" value="Glutaredoxin"/>
    <property type="match status" value="1"/>
</dbReference>
<evidence type="ECO:0000256" key="1">
    <source>
        <dbReference type="PIRNR" id="PIRNR006386"/>
    </source>
</evidence>
<protein>
    <recommendedName>
        <fullName evidence="1">Glutathione S-transferase kappa</fullName>
        <ecNumber evidence="1">2.5.1.18</ecNumber>
    </recommendedName>
</protein>
<keyword evidence="5" id="KW-1185">Reference proteome</keyword>
<evidence type="ECO:0000259" key="3">
    <source>
        <dbReference type="Pfam" id="PF01323"/>
    </source>
</evidence>
<dbReference type="HOGENOM" id="CLU_069253_1_1_1"/>
<accession>G4TGQ7</accession>
<dbReference type="SUPFAM" id="SSF52833">
    <property type="entry name" value="Thioredoxin-like"/>
    <property type="match status" value="1"/>
</dbReference>
<evidence type="ECO:0000313" key="4">
    <source>
        <dbReference type="EMBL" id="CCA70500.1"/>
    </source>
</evidence>
<dbReference type="GO" id="GO:0005739">
    <property type="term" value="C:mitochondrion"/>
    <property type="evidence" value="ECO:0007669"/>
    <property type="project" value="TreeGrafter"/>
</dbReference>
<proteinExistence type="inferred from homology"/>
<comment type="caution">
    <text evidence="4">The sequence shown here is derived from an EMBL/GenBank/DDBJ whole genome shotgun (WGS) entry which is preliminary data.</text>
</comment>
<comment type="similarity">
    <text evidence="1">Belongs to the GST superfamily. Kappa family.</text>
</comment>
<dbReference type="Pfam" id="PF01323">
    <property type="entry name" value="DSBA"/>
    <property type="match status" value="1"/>
</dbReference>
<dbReference type="InterPro" id="IPR001853">
    <property type="entry name" value="DSBA-like_thioredoxin_dom"/>
</dbReference>
<feature type="domain" description="DSBA-like thioredoxin" evidence="3">
    <location>
        <begin position="9"/>
        <end position="208"/>
    </location>
</feature>
<dbReference type="PANTHER" id="PTHR42943">
    <property type="entry name" value="GLUTATHIONE S-TRANSFERASE KAPPA"/>
    <property type="match status" value="1"/>
</dbReference>
<dbReference type="InterPro" id="IPR014440">
    <property type="entry name" value="HCCAis_GSTk"/>
</dbReference>
<dbReference type="OMA" id="FNHIYRF"/>
<dbReference type="Proteomes" id="UP000007148">
    <property type="component" value="Unassembled WGS sequence"/>
</dbReference>
<dbReference type="OrthoDB" id="4664297at2759"/>
<dbReference type="GO" id="GO:0004364">
    <property type="term" value="F:glutathione transferase activity"/>
    <property type="evidence" value="ECO:0007669"/>
    <property type="project" value="UniProtKB-UniRule"/>
</dbReference>
<sequence>MNPPRIKMDFYCDIASTFSYFALEQLLRYEQLWNIELDIHPVYLASIFKITGNRPPIMGSPQKVVYTMKDTARLSQEYQAPFRTGPEFPGNTLRVMKLLRYLKERLPREKFNQAVRHYFRENFVANTRISSPEFLSSLPADIYPAEELAQAIQESQSKEISEIMRSESNALVEEHSAFGFPWIIVTRTTPQGKMESESWFGSDRFSNISWWLGPEYPWLGPTPSKSRL</sequence>
<evidence type="ECO:0000256" key="2">
    <source>
        <dbReference type="PIRSR" id="PIRSR006386-1"/>
    </source>
</evidence>
<evidence type="ECO:0000313" key="5">
    <source>
        <dbReference type="Proteomes" id="UP000007148"/>
    </source>
</evidence>
<dbReference type="InParanoid" id="G4TGQ7"/>
<feature type="active site" description="Nucleophile" evidence="2">
    <location>
        <position position="16"/>
    </location>
</feature>
<keyword evidence="1 4" id="KW-0808">Transferase</keyword>
<dbReference type="GO" id="GO:0006749">
    <property type="term" value="P:glutathione metabolic process"/>
    <property type="evidence" value="ECO:0007669"/>
    <property type="project" value="TreeGrafter"/>
</dbReference>
<dbReference type="PANTHER" id="PTHR42943:SF2">
    <property type="entry name" value="GLUTATHIONE S-TRANSFERASE KAPPA 1"/>
    <property type="match status" value="1"/>
</dbReference>
<dbReference type="EC" id="2.5.1.18" evidence="1"/>
<gene>
    <name evidence="4" type="ORF">PIIN_04437</name>
</gene>
<name>G4TGQ7_SERID</name>
<dbReference type="eggNOG" id="ENOG502R0HS">
    <property type="taxonomic scope" value="Eukaryota"/>
</dbReference>
<comment type="catalytic activity">
    <reaction evidence="1">
        <text>RX + glutathione = an S-substituted glutathione + a halide anion + H(+)</text>
        <dbReference type="Rhea" id="RHEA:16437"/>
        <dbReference type="ChEBI" id="CHEBI:15378"/>
        <dbReference type="ChEBI" id="CHEBI:16042"/>
        <dbReference type="ChEBI" id="CHEBI:17792"/>
        <dbReference type="ChEBI" id="CHEBI:57925"/>
        <dbReference type="ChEBI" id="CHEBI:90779"/>
        <dbReference type="EC" id="2.5.1.18"/>
    </reaction>
</comment>
<dbReference type="STRING" id="1109443.G4TGQ7"/>
<dbReference type="EMBL" id="CAFZ01000085">
    <property type="protein sequence ID" value="CCA70500.1"/>
    <property type="molecule type" value="Genomic_DNA"/>
</dbReference>